<dbReference type="Proteomes" id="UP000813444">
    <property type="component" value="Unassembled WGS sequence"/>
</dbReference>
<dbReference type="EMBL" id="JAGPNK010000016">
    <property type="protein sequence ID" value="KAH7308120.1"/>
    <property type="molecule type" value="Genomic_DNA"/>
</dbReference>
<name>A0A8K0WL30_9HYPO</name>
<evidence type="ECO:0000313" key="2">
    <source>
        <dbReference type="Proteomes" id="UP000813444"/>
    </source>
</evidence>
<organism evidence="1 2">
    <name type="scientific">Stachybotrys elegans</name>
    <dbReference type="NCBI Taxonomy" id="80388"/>
    <lineage>
        <taxon>Eukaryota</taxon>
        <taxon>Fungi</taxon>
        <taxon>Dikarya</taxon>
        <taxon>Ascomycota</taxon>
        <taxon>Pezizomycotina</taxon>
        <taxon>Sordariomycetes</taxon>
        <taxon>Hypocreomycetidae</taxon>
        <taxon>Hypocreales</taxon>
        <taxon>Stachybotryaceae</taxon>
        <taxon>Stachybotrys</taxon>
    </lineage>
</organism>
<comment type="caution">
    <text evidence="1">The sequence shown here is derived from an EMBL/GenBank/DDBJ whole genome shotgun (WGS) entry which is preliminary data.</text>
</comment>
<sequence>MPMALCLVRVVHELTTAGGLCCSKTFADRTFLHVKHVEYMESWRDGQTEATFPMLQCAKVDRPLRLSVLYFPMHFTSKALATMSTTTTNAYAVRHIDDWCLECIRRTVQWIDQHTERDFVDYDFVPCRDGAGGSCTACFCNNHVDHVTFELVNAKGETC</sequence>
<keyword evidence="2" id="KW-1185">Reference proteome</keyword>
<dbReference type="AlphaFoldDB" id="A0A8K0WL30"/>
<reference evidence="1" key="1">
    <citation type="journal article" date="2021" name="Nat. Commun.">
        <title>Genetic determinants of endophytism in the Arabidopsis root mycobiome.</title>
        <authorList>
            <person name="Mesny F."/>
            <person name="Miyauchi S."/>
            <person name="Thiergart T."/>
            <person name="Pickel B."/>
            <person name="Atanasova L."/>
            <person name="Karlsson M."/>
            <person name="Huettel B."/>
            <person name="Barry K.W."/>
            <person name="Haridas S."/>
            <person name="Chen C."/>
            <person name="Bauer D."/>
            <person name="Andreopoulos W."/>
            <person name="Pangilinan J."/>
            <person name="LaButti K."/>
            <person name="Riley R."/>
            <person name="Lipzen A."/>
            <person name="Clum A."/>
            <person name="Drula E."/>
            <person name="Henrissat B."/>
            <person name="Kohler A."/>
            <person name="Grigoriev I.V."/>
            <person name="Martin F.M."/>
            <person name="Hacquard S."/>
        </authorList>
    </citation>
    <scope>NUCLEOTIDE SEQUENCE</scope>
    <source>
        <strain evidence="1">MPI-CAGE-CH-0235</strain>
    </source>
</reference>
<gene>
    <name evidence="1" type="ORF">B0I35DRAFT_413471</name>
</gene>
<accession>A0A8K0WL30</accession>
<evidence type="ECO:0000313" key="1">
    <source>
        <dbReference type="EMBL" id="KAH7308120.1"/>
    </source>
</evidence>
<proteinExistence type="predicted"/>
<protein>
    <submittedName>
        <fullName evidence="1">Uncharacterized protein</fullName>
    </submittedName>
</protein>